<organism evidence="11">
    <name type="scientific">Pseudo-nitzschia australis</name>
    <dbReference type="NCBI Taxonomy" id="44445"/>
    <lineage>
        <taxon>Eukaryota</taxon>
        <taxon>Sar</taxon>
        <taxon>Stramenopiles</taxon>
        <taxon>Ochrophyta</taxon>
        <taxon>Bacillariophyta</taxon>
        <taxon>Bacillariophyceae</taxon>
        <taxon>Bacillariophycidae</taxon>
        <taxon>Bacillariales</taxon>
        <taxon>Bacillariaceae</taxon>
        <taxon>Pseudo-nitzschia</taxon>
    </lineage>
</organism>
<dbReference type="GO" id="GO:0016887">
    <property type="term" value="F:ATP hydrolysis activity"/>
    <property type="evidence" value="ECO:0007669"/>
    <property type="project" value="InterPro"/>
</dbReference>
<accession>A0A7S4EHS1</accession>
<dbReference type="InterPro" id="IPR050352">
    <property type="entry name" value="ABCG_transporters"/>
</dbReference>
<evidence type="ECO:0000256" key="7">
    <source>
        <dbReference type="ARBA" id="ARBA00023136"/>
    </source>
</evidence>
<dbReference type="GO" id="GO:0005524">
    <property type="term" value="F:ATP binding"/>
    <property type="evidence" value="ECO:0007669"/>
    <property type="project" value="UniProtKB-KW"/>
</dbReference>
<dbReference type="Pfam" id="PF01061">
    <property type="entry name" value="ABC2_membrane"/>
    <property type="match status" value="1"/>
</dbReference>
<evidence type="ECO:0000256" key="8">
    <source>
        <dbReference type="SAM" id="MobiDB-lite"/>
    </source>
</evidence>
<dbReference type="EMBL" id="HBIX01008749">
    <property type="protein sequence ID" value="CAE0713970.1"/>
    <property type="molecule type" value="Transcribed_RNA"/>
</dbReference>
<keyword evidence="6 9" id="KW-1133">Transmembrane helix</keyword>
<dbReference type="GO" id="GO:0016020">
    <property type="term" value="C:membrane"/>
    <property type="evidence" value="ECO:0007669"/>
    <property type="project" value="UniProtKB-SubCell"/>
</dbReference>
<feature type="transmembrane region" description="Helical" evidence="9">
    <location>
        <begin position="554"/>
        <end position="575"/>
    </location>
</feature>
<dbReference type="GO" id="GO:0140359">
    <property type="term" value="F:ABC-type transporter activity"/>
    <property type="evidence" value="ECO:0007669"/>
    <property type="project" value="InterPro"/>
</dbReference>
<dbReference type="PANTHER" id="PTHR48041:SF139">
    <property type="entry name" value="PROTEIN SCARLET"/>
    <property type="match status" value="1"/>
</dbReference>
<keyword evidence="5" id="KW-0067">ATP-binding</keyword>
<dbReference type="PANTHER" id="PTHR48041">
    <property type="entry name" value="ABC TRANSPORTER G FAMILY MEMBER 28"/>
    <property type="match status" value="1"/>
</dbReference>
<keyword evidence="7 9" id="KW-0472">Membrane</keyword>
<dbReference type="Gene3D" id="3.40.50.300">
    <property type="entry name" value="P-loop containing nucleotide triphosphate hydrolases"/>
    <property type="match status" value="1"/>
</dbReference>
<protein>
    <recommendedName>
        <fullName evidence="10">ABC transporter domain-containing protein</fullName>
    </recommendedName>
</protein>
<evidence type="ECO:0000256" key="4">
    <source>
        <dbReference type="ARBA" id="ARBA00022741"/>
    </source>
</evidence>
<dbReference type="AlphaFoldDB" id="A0A7S4EHS1"/>
<feature type="transmembrane region" description="Helical" evidence="9">
    <location>
        <begin position="441"/>
        <end position="463"/>
    </location>
</feature>
<dbReference type="Pfam" id="PF00005">
    <property type="entry name" value="ABC_tran"/>
    <property type="match status" value="1"/>
</dbReference>
<keyword evidence="3 9" id="KW-0812">Transmembrane</keyword>
<dbReference type="InterPro" id="IPR003593">
    <property type="entry name" value="AAA+_ATPase"/>
</dbReference>
<comment type="subcellular location">
    <subcellularLocation>
        <location evidence="1">Membrane</location>
        <topology evidence="1">Multi-pass membrane protein</topology>
    </subcellularLocation>
</comment>
<feature type="transmembrane region" description="Helical" evidence="9">
    <location>
        <begin position="484"/>
        <end position="514"/>
    </location>
</feature>
<evidence type="ECO:0000259" key="10">
    <source>
        <dbReference type="PROSITE" id="PS50893"/>
    </source>
</evidence>
<evidence type="ECO:0000256" key="3">
    <source>
        <dbReference type="ARBA" id="ARBA00022692"/>
    </source>
</evidence>
<feature type="transmembrane region" description="Helical" evidence="9">
    <location>
        <begin position="623"/>
        <end position="644"/>
    </location>
</feature>
<proteinExistence type="predicted"/>
<evidence type="ECO:0000256" key="2">
    <source>
        <dbReference type="ARBA" id="ARBA00022448"/>
    </source>
</evidence>
<dbReference type="PROSITE" id="PS50893">
    <property type="entry name" value="ABC_TRANSPORTER_2"/>
    <property type="match status" value="1"/>
</dbReference>
<feature type="transmembrane region" description="Helical" evidence="9">
    <location>
        <begin position="520"/>
        <end position="542"/>
    </location>
</feature>
<evidence type="ECO:0000256" key="9">
    <source>
        <dbReference type="SAM" id="Phobius"/>
    </source>
</evidence>
<keyword evidence="4" id="KW-0547">Nucleotide-binding</keyword>
<keyword evidence="2" id="KW-0813">Transport</keyword>
<evidence type="ECO:0000313" key="11">
    <source>
        <dbReference type="EMBL" id="CAE0713970.1"/>
    </source>
</evidence>
<evidence type="ECO:0000256" key="6">
    <source>
        <dbReference type="ARBA" id="ARBA00022989"/>
    </source>
</evidence>
<feature type="region of interest" description="Disordered" evidence="8">
    <location>
        <begin position="344"/>
        <end position="377"/>
    </location>
</feature>
<feature type="region of interest" description="Disordered" evidence="8">
    <location>
        <begin position="1"/>
        <end position="49"/>
    </location>
</feature>
<name>A0A7S4EHS1_9STRA</name>
<sequence>MTSVDLGIPHGNGDNVNAEDNVNVEDKNGAGSAEASAEKERTSTSTSTLLQRQSSIFAMRDGHTLEFEDIFLSTRSKNPEKSPPHKILRGLSGSFPPKTLTAIMGPSGSGKTSLLKLLTGRMGGSSKLELSGEIRLDNAAVDPTNIAIRKQIAFVEQDITIPGTCTPREALAFSARLRLDKSVTDREIDAVVRDILDNLGLKTVADTLIGGGVLMAGGLSGGEKKRVQCGVELVTNPQCVVLDEPTSGLDSYSAQSLVDILKKIADAGATVIVTIHQPPPPVVRKIDNLMLLLGGRLMYDGPTGLSLQDTFAGNGFPKPDDYNIADWILQVAQTNTVEQLEKTGFFGDETSTKRRPKHAPSAAGKSKSETAATSSSSSSAMEQASFVTQTRLLFDREIKNLVRDKFAFLVRIVSTAVFALLFGMIFYDVGNADYDQYPEVMASFGAIANLLISTMFGVAQSSLREFPKDRPVFLREYSTNHYSVVPYFLAKFTLECVTVLLQVVVQLIVAYFLMGFRMNFFYFLALNFLLALASTSIGLFIGSCVEDAGVAAEMIPALIVPQLLFSGFFIQVSMIPEFLRWAQYLCSLTYAIRLASLFEFGACDTVSCRDLLDNNGIYQLESYWYWIILLAIAAVFRITSMVVLRSKANF</sequence>
<dbReference type="SUPFAM" id="SSF52540">
    <property type="entry name" value="P-loop containing nucleoside triphosphate hydrolases"/>
    <property type="match status" value="1"/>
</dbReference>
<feature type="transmembrane region" description="Helical" evidence="9">
    <location>
        <begin position="406"/>
        <end position="429"/>
    </location>
</feature>
<gene>
    <name evidence="11" type="ORF">PAUS00366_LOCUS6722</name>
</gene>
<feature type="domain" description="ABC transporter" evidence="10">
    <location>
        <begin position="65"/>
        <end position="319"/>
    </location>
</feature>
<feature type="compositionally biased region" description="Low complexity" evidence="8">
    <location>
        <begin position="361"/>
        <end position="377"/>
    </location>
</feature>
<dbReference type="SMART" id="SM00382">
    <property type="entry name" value="AAA"/>
    <property type="match status" value="1"/>
</dbReference>
<evidence type="ECO:0000256" key="5">
    <source>
        <dbReference type="ARBA" id="ARBA00022840"/>
    </source>
</evidence>
<dbReference type="InterPro" id="IPR013525">
    <property type="entry name" value="ABC2_TM"/>
</dbReference>
<evidence type="ECO:0000256" key="1">
    <source>
        <dbReference type="ARBA" id="ARBA00004141"/>
    </source>
</evidence>
<reference evidence="11" key="1">
    <citation type="submission" date="2021-01" db="EMBL/GenBank/DDBJ databases">
        <authorList>
            <person name="Corre E."/>
            <person name="Pelletier E."/>
            <person name="Niang G."/>
            <person name="Scheremetjew M."/>
            <person name="Finn R."/>
            <person name="Kale V."/>
            <person name="Holt S."/>
            <person name="Cochrane G."/>
            <person name="Meng A."/>
            <person name="Brown T."/>
            <person name="Cohen L."/>
        </authorList>
    </citation>
    <scope>NUCLEOTIDE SEQUENCE</scope>
    <source>
        <strain evidence="11">10249 10 AB</strain>
    </source>
</reference>
<feature type="compositionally biased region" description="Low complexity" evidence="8">
    <location>
        <begin position="11"/>
        <end position="21"/>
    </location>
</feature>
<dbReference type="InterPro" id="IPR003439">
    <property type="entry name" value="ABC_transporter-like_ATP-bd"/>
</dbReference>
<dbReference type="InterPro" id="IPR027417">
    <property type="entry name" value="P-loop_NTPase"/>
</dbReference>